<evidence type="ECO:0000256" key="6">
    <source>
        <dbReference type="ARBA" id="ARBA00023242"/>
    </source>
</evidence>
<dbReference type="EMBL" id="MCFH01000034">
    <property type="protein sequence ID" value="ORX46606.1"/>
    <property type="molecule type" value="Genomic_DNA"/>
</dbReference>
<evidence type="ECO:0000256" key="2">
    <source>
        <dbReference type="ARBA" id="ARBA00005917"/>
    </source>
</evidence>
<dbReference type="SUPFAM" id="SSF75553">
    <property type="entry name" value="Smc hinge domain"/>
    <property type="match status" value="1"/>
</dbReference>
<keyword evidence="7" id="KW-0131">Cell cycle</keyword>
<dbReference type="GO" id="GO:0016887">
    <property type="term" value="F:ATP hydrolysis activity"/>
    <property type="evidence" value="ECO:0007669"/>
    <property type="project" value="InterPro"/>
</dbReference>
<keyword evidence="5 9" id="KW-0175">Coiled coil</keyword>
<dbReference type="GO" id="GO:0007059">
    <property type="term" value="P:chromosome segregation"/>
    <property type="evidence" value="ECO:0007669"/>
    <property type="project" value="UniProtKB-ARBA"/>
</dbReference>
<dbReference type="Gene3D" id="3.40.50.300">
    <property type="entry name" value="P-loop containing nucleotide triphosphate hydrolases"/>
    <property type="match status" value="2"/>
</dbReference>
<evidence type="ECO:0000256" key="1">
    <source>
        <dbReference type="ARBA" id="ARBA00004123"/>
    </source>
</evidence>
<dbReference type="GO" id="GO:0005694">
    <property type="term" value="C:chromosome"/>
    <property type="evidence" value="ECO:0007669"/>
    <property type="project" value="InterPro"/>
</dbReference>
<dbReference type="InterPro" id="IPR036277">
    <property type="entry name" value="SMC_hinge_sf"/>
</dbReference>
<keyword evidence="3" id="KW-0132">Cell division</keyword>
<comment type="similarity">
    <text evidence="2">Belongs to the SMC family. SMC3 subfamily.</text>
</comment>
<dbReference type="PIRSF" id="PIRSF005719">
    <property type="entry name" value="SMC"/>
    <property type="match status" value="1"/>
</dbReference>
<evidence type="ECO:0000256" key="8">
    <source>
        <dbReference type="PIRNR" id="PIRNR005719"/>
    </source>
</evidence>
<dbReference type="InterPro" id="IPR027417">
    <property type="entry name" value="P-loop_NTPase"/>
</dbReference>
<comment type="caution">
    <text evidence="11">The sequence shown here is derived from an EMBL/GenBank/DDBJ whole genome shotgun (WGS) entry which is preliminary data.</text>
</comment>
<evidence type="ECO:0000256" key="5">
    <source>
        <dbReference type="ARBA" id="ARBA00023054"/>
    </source>
</evidence>
<dbReference type="SMART" id="SM00968">
    <property type="entry name" value="SMC_hinge"/>
    <property type="match status" value="1"/>
</dbReference>
<accession>A0A1Y1V3R2</accession>
<gene>
    <name evidence="11" type="ORF">BCR36DRAFT_356619</name>
</gene>
<dbReference type="GO" id="GO:0005634">
    <property type="term" value="C:nucleus"/>
    <property type="evidence" value="ECO:0007669"/>
    <property type="project" value="UniProtKB-SubCell"/>
</dbReference>
<dbReference type="Gene3D" id="3.30.70.1620">
    <property type="match status" value="1"/>
</dbReference>
<dbReference type="OrthoDB" id="5575062at2759"/>
<protein>
    <recommendedName>
        <fullName evidence="8">Structural maintenance of chromosomes protein</fullName>
    </recommendedName>
</protein>
<evidence type="ECO:0000313" key="11">
    <source>
        <dbReference type="EMBL" id="ORX46606.1"/>
    </source>
</evidence>
<reference evidence="11 12" key="2">
    <citation type="submission" date="2016-08" db="EMBL/GenBank/DDBJ databases">
        <title>Pervasive Adenine N6-methylation of Active Genes in Fungi.</title>
        <authorList>
            <consortium name="DOE Joint Genome Institute"/>
            <person name="Mondo S.J."/>
            <person name="Dannebaum R.O."/>
            <person name="Kuo R.C."/>
            <person name="Labutti K."/>
            <person name="Haridas S."/>
            <person name="Kuo A."/>
            <person name="Salamov A."/>
            <person name="Ahrendt S.R."/>
            <person name="Lipzen A."/>
            <person name="Sullivan W."/>
            <person name="Andreopoulos W.B."/>
            <person name="Clum A."/>
            <person name="Lindquist E."/>
            <person name="Daum C."/>
            <person name="Ramamoorthy G.K."/>
            <person name="Gryganskyi A."/>
            <person name="Culley D."/>
            <person name="Magnuson J.K."/>
            <person name="James T.Y."/>
            <person name="O'Malley M.A."/>
            <person name="Stajich J.E."/>
            <person name="Spatafora J.W."/>
            <person name="Visel A."/>
            <person name="Grigoriev I.V."/>
        </authorList>
    </citation>
    <scope>NUCLEOTIDE SEQUENCE [LARGE SCALE GENOMIC DNA]</scope>
    <source>
        <strain evidence="12">finn</strain>
    </source>
</reference>
<sequence length="1198" mass="139784">MYIKQITIQGFKSYRDQTVISNFSPGHNVIVGRNGSGKSNFFAAIRFVLSDEYTNLQKEERQALIHGGTGPVTISAYVEIVFDNSDNRFPTGNEEVVIRRTIGLKKDEYSLDKKAATKSDVMNLLESAGFSKSNPYYIVPQGKIISLTKAKDSARLQLLKEVAGTRIYEQRRNESNKIMEETELKKKKIEELLEYIEERLKELEEEKEELRQFQNADKEKRCIEYALTQQELEYINKILNEIEDDRQNKVQKINEFQEVISSKEQEIKEKKSAINELKQQLEMLKIEKQQFDEERNERIKAKTNLKYAMRNTHENRVNNKQLLNQLKNDLNTINIEIQKKENELSHIIPLFQEELRKESILKQDLSTIEIQQKSLYSKQSRSYQFKNKKERDQYLKNEIKSINNTINIQTKQSEDLKNDIQASEKKKRLLENEINEIRNKTESQKEVLSNYEVKLQEVNRQREQLIEERKQNWRRETKSMALIENYREEINVNKNNLFSILDRNQSNGIQNIQNIVEKNNIQGVYGPLYSLFKIIHERYNIPVEVVAGNSLFHIVVDNDETATQILEHMTDKNSGRVTFMPLNRLHPKPVNYPQDDGLYQTMLSVLEYDPIFEKAFQQVFGKAIICPNIEIASQFARTDNINAVTLDGDRADRKGTLTGGFIDNRKSKLEAILNISKFKELLDNETANNKKLKAEIERLNQEITKAQNLITNMDLERHYSFDNNRTLTFDLENKSRENVLINDMISQKEKSLQEINLSIIKMKAQIDLLNNELHTEMISELSSEEQVLLERITNEINQKKAELFEISTERAKNESRKNILENELNSNLKLRREQINSKIESMSLQVEETKYNNYSNDLTKVSSDLKQLEQRISEFERNIDNITKKIMKENNALESIQTELDTIQNKQNKYQSKSEKYLAKRSRYIQQREESMFKIRELGVLPDEAFEKYQNVDRTILEKKFKDAKEVLKKYSHINKKAFEQYDNFTKQRNVLNYRKDELDKSAQSISNLINVLDQRKDEAIERTFKQVSKYFSEVFEKLVPAGRGQLIMLKRSPNEINDSQDNGNGKNSYIDQYFGVAIKVSFNSKTDEGLLIEQLSGGQKSLVALALIFSIQQCDPAPFYLFDEIDANLDAVHRKAVAAMIHELSKDGQFTTTTFRPELIEDANQFYGVTFVNKVSSITNISKENALSFVESETKPQ</sequence>
<dbReference type="GO" id="GO:0051276">
    <property type="term" value="P:chromosome organization"/>
    <property type="evidence" value="ECO:0007669"/>
    <property type="project" value="InterPro"/>
</dbReference>
<dbReference type="Gene3D" id="1.20.1060.20">
    <property type="match status" value="1"/>
</dbReference>
<evidence type="ECO:0000259" key="10">
    <source>
        <dbReference type="SMART" id="SM00968"/>
    </source>
</evidence>
<organism evidence="11 12">
    <name type="scientific">Piromyces finnis</name>
    <dbReference type="NCBI Taxonomy" id="1754191"/>
    <lineage>
        <taxon>Eukaryota</taxon>
        <taxon>Fungi</taxon>
        <taxon>Fungi incertae sedis</taxon>
        <taxon>Chytridiomycota</taxon>
        <taxon>Chytridiomycota incertae sedis</taxon>
        <taxon>Neocallimastigomycetes</taxon>
        <taxon>Neocallimastigales</taxon>
        <taxon>Neocallimastigaceae</taxon>
        <taxon>Piromyces</taxon>
    </lineage>
</organism>
<dbReference type="InterPro" id="IPR041741">
    <property type="entry name" value="SMC3_ABC_euk"/>
</dbReference>
<reference evidence="11 12" key="1">
    <citation type="submission" date="2016-08" db="EMBL/GenBank/DDBJ databases">
        <title>Genomes of anaerobic fungi encode conserved fungal cellulosomes for biomass hydrolysis.</title>
        <authorList>
            <consortium name="DOE Joint Genome Institute"/>
            <person name="Haitjema C.H."/>
            <person name="Gilmore S.P."/>
            <person name="Henske J.K."/>
            <person name="Solomon K.V."/>
            <person name="De Groot R."/>
            <person name="Kuo A."/>
            <person name="Mondo S.J."/>
            <person name="Salamov A.A."/>
            <person name="Labutti K."/>
            <person name="Zhao Z."/>
            <person name="Chiniquy J."/>
            <person name="Barry K."/>
            <person name="Brewer H.M."/>
            <person name="Purvine S.O."/>
            <person name="Wright A.T."/>
            <person name="Boxma B."/>
            <person name="Van Alen T."/>
            <person name="Hackstein J.H."/>
            <person name="Baker S.E."/>
            <person name="Grigoriev I.V."/>
            <person name="O'Malley M.A."/>
        </authorList>
    </citation>
    <scope>NUCLEOTIDE SEQUENCE [LARGE SCALE GENOMIC DNA]</scope>
    <source>
        <strain evidence="12">finn</strain>
    </source>
</reference>
<dbReference type="Pfam" id="PF06470">
    <property type="entry name" value="SMC_hinge"/>
    <property type="match status" value="1"/>
</dbReference>
<dbReference type="STRING" id="1754191.A0A1Y1V3R2"/>
<evidence type="ECO:0000256" key="3">
    <source>
        <dbReference type="ARBA" id="ARBA00022618"/>
    </source>
</evidence>
<dbReference type="CDD" id="cd03272">
    <property type="entry name" value="ABC_SMC3_euk"/>
    <property type="match status" value="1"/>
</dbReference>
<name>A0A1Y1V3R2_9FUNG</name>
<feature type="coiled-coil region" evidence="9">
    <location>
        <begin position="172"/>
        <end position="297"/>
    </location>
</feature>
<feature type="coiled-coil region" evidence="9">
    <location>
        <begin position="675"/>
        <end position="716"/>
    </location>
</feature>
<dbReference type="PANTHER" id="PTHR43977">
    <property type="entry name" value="STRUCTURAL MAINTENANCE OF CHROMOSOMES PROTEIN 3"/>
    <property type="match status" value="1"/>
</dbReference>
<dbReference type="FunFam" id="3.40.50.300:FF:000370">
    <property type="entry name" value="Structural maintenance of chromosomes 3"/>
    <property type="match status" value="1"/>
</dbReference>
<dbReference type="InterPro" id="IPR010935">
    <property type="entry name" value="SMC_hinge"/>
</dbReference>
<keyword evidence="6 8" id="KW-0539">Nucleus</keyword>
<keyword evidence="4" id="KW-0498">Mitosis</keyword>
<dbReference type="Proteomes" id="UP000193719">
    <property type="component" value="Unassembled WGS sequence"/>
</dbReference>
<keyword evidence="12" id="KW-1185">Reference proteome</keyword>
<feature type="coiled-coil region" evidence="9">
    <location>
        <begin position="752"/>
        <end position="913"/>
    </location>
</feature>
<dbReference type="InterPro" id="IPR024704">
    <property type="entry name" value="SMC"/>
</dbReference>
<evidence type="ECO:0000256" key="7">
    <source>
        <dbReference type="ARBA" id="ARBA00023306"/>
    </source>
</evidence>
<dbReference type="Pfam" id="PF02463">
    <property type="entry name" value="SMC_N"/>
    <property type="match status" value="1"/>
</dbReference>
<dbReference type="GO" id="GO:0005524">
    <property type="term" value="F:ATP binding"/>
    <property type="evidence" value="ECO:0007669"/>
    <property type="project" value="InterPro"/>
</dbReference>
<evidence type="ECO:0000256" key="9">
    <source>
        <dbReference type="SAM" id="Coils"/>
    </source>
</evidence>
<dbReference type="SUPFAM" id="SSF52540">
    <property type="entry name" value="P-loop containing nucleoside triphosphate hydrolases"/>
    <property type="match status" value="1"/>
</dbReference>
<dbReference type="FunFam" id="3.40.50.300:FF:000424">
    <property type="entry name" value="Structural maintenance of chromosomes 3"/>
    <property type="match status" value="1"/>
</dbReference>
<feature type="coiled-coil region" evidence="9">
    <location>
        <begin position="399"/>
        <end position="468"/>
    </location>
</feature>
<dbReference type="InterPro" id="IPR003395">
    <property type="entry name" value="RecF/RecN/SMC_N"/>
</dbReference>
<feature type="domain" description="SMC hinge" evidence="10">
    <location>
        <begin position="522"/>
        <end position="636"/>
    </location>
</feature>
<evidence type="ECO:0000256" key="4">
    <source>
        <dbReference type="ARBA" id="ARBA00022776"/>
    </source>
</evidence>
<dbReference type="AlphaFoldDB" id="A0A1Y1V3R2"/>
<evidence type="ECO:0000313" key="12">
    <source>
        <dbReference type="Proteomes" id="UP000193719"/>
    </source>
</evidence>
<proteinExistence type="inferred from homology"/>
<comment type="subcellular location">
    <subcellularLocation>
        <location evidence="1 8">Nucleus</location>
    </subcellularLocation>
</comment>
<dbReference type="GO" id="GO:0051301">
    <property type="term" value="P:cell division"/>
    <property type="evidence" value="ECO:0007669"/>
    <property type="project" value="UniProtKB-KW"/>
</dbReference>